<sequence>MLATKYSLTEHRRMQISLGASKRSIQCTGVRRARQRGIVAANPNPSFSLKTLKVNVAKAVVDLAPGEAGLRLLSRAFPSKIRGTFDGLLSSYKSQLLVALGDDDRAATAVTSIFKDMIKAYAEQLLGESYTFPSFHRAIREPFDYYQMANAYIGSLIDFDRSILRYSSRWSKVQQQLEAGENVVFLGNHQSEGDAAFIPLLTEVSHPGLGEQVIYVAGGRVVSDLLAKPFSMGKNLLCVVSKKHMDEDAAKKSAQMKQNLTTLKEMQLLLNKGGALIWIAPAGGRDRRKPDGTLIPDEFDPQAVEMMRKLGTKKTSALTHFYPLAMATYDIMPPPATTEKELGEKRVVNYTGVGLSLGEEIDVSDAGEWRKEIAAGEDMDEAKQLSTYIWRQVLSEYLEIDACNVPGGETLPLPADSLRPVRPPSVPKF</sequence>
<keyword evidence="3" id="KW-1185">Reference proteome</keyword>
<dbReference type="Gramene" id="ABO94442">
    <property type="protein sequence ID" value="ABO94442"/>
    <property type="gene ID" value="OSTLU_119500"/>
</dbReference>
<dbReference type="Gene3D" id="3.40.1130.10">
    <property type="entry name" value="Glycerol-3-phosphate (1)-acyltransferase"/>
    <property type="match status" value="1"/>
</dbReference>
<dbReference type="eggNOG" id="ENOG502QRHE">
    <property type="taxonomic scope" value="Eukaryota"/>
</dbReference>
<dbReference type="InterPro" id="IPR016222">
    <property type="entry name" value="G3P_O-acylTrfase_chlp"/>
</dbReference>
<gene>
    <name evidence="2" type="primary">GpaT</name>
    <name evidence="2" type="ORF">OSTLU_119500</name>
</gene>
<dbReference type="EMBL" id="CP000582">
    <property type="protein sequence ID" value="ABO94442.1"/>
    <property type="molecule type" value="Genomic_DNA"/>
</dbReference>
<proteinExistence type="predicted"/>
<evidence type="ECO:0000259" key="1">
    <source>
        <dbReference type="Pfam" id="PF01553"/>
    </source>
</evidence>
<dbReference type="GO" id="GO:0006655">
    <property type="term" value="P:phosphatidylglycerol biosynthetic process"/>
    <property type="evidence" value="ECO:0007669"/>
    <property type="project" value="TreeGrafter"/>
</dbReference>
<name>A4RT23_OSTLU</name>
<dbReference type="Pfam" id="PF01553">
    <property type="entry name" value="Acyltransferase"/>
    <property type="match status" value="1"/>
</dbReference>
<dbReference type="AlphaFoldDB" id="A4RT23"/>
<dbReference type="InterPro" id="IPR002123">
    <property type="entry name" value="Plipid/glycerol_acylTrfase"/>
</dbReference>
<evidence type="ECO:0000313" key="2">
    <source>
        <dbReference type="EMBL" id="ABO94442.1"/>
    </source>
</evidence>
<reference evidence="2 3" key="1">
    <citation type="journal article" date="2007" name="Proc. Natl. Acad. Sci. U.S.A.">
        <title>The tiny eukaryote Ostreococcus provides genomic insights into the paradox of plankton speciation.</title>
        <authorList>
            <person name="Palenik B."/>
            <person name="Grimwood J."/>
            <person name="Aerts A."/>
            <person name="Rouze P."/>
            <person name="Salamov A."/>
            <person name="Putnam N."/>
            <person name="Dupont C."/>
            <person name="Jorgensen R."/>
            <person name="Derelle E."/>
            <person name="Rombauts S."/>
            <person name="Zhou K."/>
            <person name="Otillar R."/>
            <person name="Merchant S.S."/>
            <person name="Podell S."/>
            <person name="Gaasterland T."/>
            <person name="Napoli C."/>
            <person name="Gendler K."/>
            <person name="Manuell A."/>
            <person name="Tai V."/>
            <person name="Vallon O."/>
            <person name="Piganeau G."/>
            <person name="Jancek S."/>
            <person name="Heijde M."/>
            <person name="Jabbari K."/>
            <person name="Bowler C."/>
            <person name="Lohr M."/>
            <person name="Robbens S."/>
            <person name="Werner G."/>
            <person name="Dubchak I."/>
            <person name="Pazour G.J."/>
            <person name="Ren Q."/>
            <person name="Paulsen I."/>
            <person name="Delwiche C."/>
            <person name="Schmutz J."/>
            <person name="Rokhsar D."/>
            <person name="Van de Peer Y."/>
            <person name="Moreau H."/>
            <person name="Grigoriev I.V."/>
        </authorList>
    </citation>
    <scope>NUCLEOTIDE SEQUENCE [LARGE SCALE GENOMIC DNA]</scope>
    <source>
        <strain evidence="2 3">CCE9901</strain>
    </source>
</reference>
<dbReference type="PANTHER" id="PTHR35695">
    <property type="entry name" value="GLYCEROL-3-PHOSPHATE ACYLTRANSFERASE, CHLOROPLASTIC"/>
    <property type="match status" value="1"/>
</dbReference>
<dbReference type="KEGG" id="olu:OSTLU_119500"/>
<dbReference type="BRENDA" id="2.3.1.15">
    <property type="organism ID" value="11579"/>
</dbReference>
<dbReference type="STRING" id="436017.A4RT23"/>
<dbReference type="GeneID" id="5000268"/>
<feature type="domain" description="Phospholipid/glycerol acyltransferase" evidence="1">
    <location>
        <begin position="174"/>
        <end position="314"/>
    </location>
</feature>
<dbReference type="HOGENOM" id="CLU_043091_0_0_1"/>
<dbReference type="OMA" id="EGRNIIW"/>
<organism evidence="2 3">
    <name type="scientific">Ostreococcus lucimarinus (strain CCE9901)</name>
    <dbReference type="NCBI Taxonomy" id="436017"/>
    <lineage>
        <taxon>Eukaryota</taxon>
        <taxon>Viridiplantae</taxon>
        <taxon>Chlorophyta</taxon>
        <taxon>Mamiellophyceae</taxon>
        <taxon>Mamiellales</taxon>
        <taxon>Bathycoccaceae</taxon>
        <taxon>Ostreococcus</taxon>
    </lineage>
</organism>
<dbReference type="GO" id="GO:0004366">
    <property type="term" value="F:glycerol-3-phosphate O-acyltransferase activity"/>
    <property type="evidence" value="ECO:0007669"/>
    <property type="project" value="InterPro"/>
</dbReference>
<protein>
    <submittedName>
        <fullName evidence="2">Glycerol-3-phosphate acyltransferase, probable</fullName>
    </submittedName>
</protein>
<dbReference type="GO" id="GO:0009570">
    <property type="term" value="C:chloroplast stroma"/>
    <property type="evidence" value="ECO:0007669"/>
    <property type="project" value="TreeGrafter"/>
</dbReference>
<dbReference type="Proteomes" id="UP000001568">
    <property type="component" value="Chromosome 2"/>
</dbReference>
<accession>A4RT23</accession>
<keyword evidence="2" id="KW-0012">Acyltransferase</keyword>
<dbReference type="PANTHER" id="PTHR35695:SF1">
    <property type="entry name" value="GLYCEROL-3-PHOSPHATE ACYLTRANSFERASE, CHLOROPLASTIC"/>
    <property type="match status" value="1"/>
</dbReference>
<keyword evidence="2" id="KW-0808">Transferase</keyword>
<dbReference type="SUPFAM" id="SSF69593">
    <property type="entry name" value="Glycerol-3-phosphate (1)-acyltransferase"/>
    <property type="match status" value="1"/>
</dbReference>
<dbReference type="OrthoDB" id="524544at2759"/>
<evidence type="ECO:0000313" key="3">
    <source>
        <dbReference type="Proteomes" id="UP000001568"/>
    </source>
</evidence>
<dbReference type="SMR" id="A4RT23"/>
<dbReference type="RefSeq" id="XP_001416149.1">
    <property type="nucleotide sequence ID" value="XM_001416112.1"/>
</dbReference>